<reference evidence="1 2" key="1">
    <citation type="submission" date="2020-08" db="EMBL/GenBank/DDBJ databases">
        <title>Bridging the membrane lipid divide: bacteria of the FCB group superphylum have the potential to synthesize archaeal ether lipids.</title>
        <authorList>
            <person name="Villanueva L."/>
            <person name="Von Meijenfeldt F.A.B."/>
            <person name="Westbye A.B."/>
            <person name="Yadav S."/>
            <person name="Hopmans E.C."/>
            <person name="Dutilh B.E."/>
            <person name="Sinninghe Damste J.S."/>
        </authorList>
    </citation>
    <scope>NUCLEOTIDE SEQUENCE [LARGE SCALE GENOMIC DNA]</scope>
    <source>
        <strain evidence="1">NIOZ-UU82</strain>
    </source>
</reference>
<dbReference type="PANTHER" id="PTHR46018:SF7">
    <property type="entry name" value="RIBONUCLEASE Z"/>
    <property type="match status" value="1"/>
</dbReference>
<accession>A0A8J6N5L8</accession>
<dbReference type="Proteomes" id="UP000603545">
    <property type="component" value="Unassembled WGS sequence"/>
</dbReference>
<dbReference type="PANTHER" id="PTHR46018">
    <property type="entry name" value="ZINC PHOSPHODIESTERASE ELAC PROTEIN 1"/>
    <property type="match status" value="1"/>
</dbReference>
<evidence type="ECO:0000313" key="1">
    <source>
        <dbReference type="EMBL" id="MBC8199763.1"/>
    </source>
</evidence>
<protein>
    <submittedName>
        <fullName evidence="1">Ribonuclease Z</fullName>
    </submittedName>
</protein>
<proteinExistence type="predicted"/>
<sequence length="336" mass="38794">MRSLFHPRLINGPFEDPGLFIPLFFEKRAVIFDLGDIYSLSAKDLLKISHVFISHTHMDHFVGFDRLLRLFLGREKKLYAYGPKGFLKNVEGKLAGYSWNLVENFYNRFSLHITEVHAEQLIIREYQCKNRFTASGKAVKQSFNGILFKEPALTFSAVVLNHKIPCLGFTIKERFHVNIIKERLIDLGLEIGPWLREFKQALFNYQEPDSKFEVKLGGENIRKKEFILGDLTNRIAIITPGQKITYITDMLYCKPNIEKAVEFAKDADHLFIEAAFLEKDKDIAEKKFHLTARNAGMIAGMAGVKQFTLFHFSPRYSGQEDLFQEEALAAYKKIKD</sequence>
<dbReference type="InterPro" id="IPR036866">
    <property type="entry name" value="RibonucZ/Hydroxyglut_hydro"/>
</dbReference>
<comment type="caution">
    <text evidence="1">The sequence shown here is derived from an EMBL/GenBank/DDBJ whole genome shotgun (WGS) entry which is preliminary data.</text>
</comment>
<dbReference type="AlphaFoldDB" id="A0A8J6N5L8"/>
<organism evidence="1 2">
    <name type="scientific">Candidatus Desulfaltia bathyphila</name>
    <dbReference type="NCBI Taxonomy" id="2841697"/>
    <lineage>
        <taxon>Bacteria</taxon>
        <taxon>Pseudomonadati</taxon>
        <taxon>Thermodesulfobacteriota</taxon>
        <taxon>Desulfobacteria</taxon>
        <taxon>Desulfobacterales</taxon>
        <taxon>Desulfobacterales incertae sedis</taxon>
        <taxon>Candidatus Desulfaltia</taxon>
    </lineage>
</organism>
<dbReference type="SUPFAM" id="SSF56281">
    <property type="entry name" value="Metallo-hydrolase/oxidoreductase"/>
    <property type="match status" value="1"/>
</dbReference>
<evidence type="ECO:0000313" key="2">
    <source>
        <dbReference type="Proteomes" id="UP000603545"/>
    </source>
</evidence>
<dbReference type="GO" id="GO:0042781">
    <property type="term" value="F:3'-tRNA processing endoribonuclease activity"/>
    <property type="evidence" value="ECO:0007669"/>
    <property type="project" value="TreeGrafter"/>
</dbReference>
<name>A0A8J6N5L8_9BACT</name>
<gene>
    <name evidence="1" type="ORF">H8E80_06935</name>
</gene>
<dbReference type="NCBIfam" id="NF002558">
    <property type="entry name" value="PRK02126.1"/>
    <property type="match status" value="1"/>
</dbReference>
<dbReference type="Gene3D" id="3.60.15.10">
    <property type="entry name" value="Ribonuclease Z/Hydroxyacylglutathione hydrolase-like"/>
    <property type="match status" value="1"/>
</dbReference>
<dbReference type="EMBL" id="JACNLL010000064">
    <property type="protein sequence ID" value="MBC8199763.1"/>
    <property type="molecule type" value="Genomic_DNA"/>
</dbReference>